<feature type="binding site" evidence="13">
    <location>
        <position position="214"/>
    </location>
    <ligand>
        <name>Mg(2+)</name>
        <dbReference type="ChEBI" id="CHEBI:18420"/>
        <note>catalytic</note>
    </ligand>
</feature>
<evidence type="ECO:0000256" key="14">
    <source>
        <dbReference type="RuleBase" id="RU366055"/>
    </source>
</evidence>
<dbReference type="InterPro" id="IPR001604">
    <property type="entry name" value="Endo_G_ENPP1-like_dom"/>
</dbReference>
<evidence type="ECO:0000256" key="4">
    <source>
        <dbReference type="ARBA" id="ARBA00022722"/>
    </source>
</evidence>
<keyword evidence="10" id="KW-0496">Mitochondrion</keyword>
<evidence type="ECO:0000256" key="6">
    <source>
        <dbReference type="ARBA" id="ARBA00022759"/>
    </source>
</evidence>
<dbReference type="GO" id="GO:0005743">
    <property type="term" value="C:mitochondrial inner membrane"/>
    <property type="evidence" value="ECO:0007669"/>
    <property type="project" value="TreeGrafter"/>
</dbReference>
<keyword evidence="11" id="KW-1015">Disulfide bond</keyword>
<evidence type="ECO:0000256" key="8">
    <source>
        <dbReference type="ARBA" id="ARBA00022842"/>
    </source>
</evidence>
<dbReference type="SMART" id="SM00477">
    <property type="entry name" value="NUC"/>
    <property type="match status" value="1"/>
</dbReference>
<comment type="subcellular location">
    <subcellularLocation>
        <location evidence="2">Mitochondrion</location>
    </subcellularLocation>
</comment>
<proteinExistence type="inferred from homology"/>
<comment type="cofactor">
    <cofactor evidence="1 14">
        <name>Mg(2+)</name>
        <dbReference type="ChEBI" id="CHEBI:18420"/>
    </cofactor>
</comment>
<keyword evidence="4 14" id="KW-0540">Nuclease</keyword>
<evidence type="ECO:0000256" key="10">
    <source>
        <dbReference type="ARBA" id="ARBA00023128"/>
    </source>
</evidence>
<keyword evidence="18" id="KW-1185">Reference proteome</keyword>
<keyword evidence="5 13" id="KW-0479">Metal-binding</keyword>
<evidence type="ECO:0000259" key="16">
    <source>
        <dbReference type="SMART" id="SM00892"/>
    </source>
</evidence>
<evidence type="ECO:0000256" key="9">
    <source>
        <dbReference type="ARBA" id="ARBA00022946"/>
    </source>
</evidence>
<feature type="active site" description="Proton acceptor" evidence="12">
    <location>
        <position position="182"/>
    </location>
</feature>
<organism evidence="17 18">
    <name type="scientific">Dendroctonus ponderosae</name>
    <name type="common">Mountain pine beetle</name>
    <dbReference type="NCBI Taxonomy" id="77166"/>
    <lineage>
        <taxon>Eukaryota</taxon>
        <taxon>Metazoa</taxon>
        <taxon>Ecdysozoa</taxon>
        <taxon>Arthropoda</taxon>
        <taxon>Hexapoda</taxon>
        <taxon>Insecta</taxon>
        <taxon>Pterygota</taxon>
        <taxon>Neoptera</taxon>
        <taxon>Endopterygota</taxon>
        <taxon>Coleoptera</taxon>
        <taxon>Polyphaga</taxon>
        <taxon>Cucujiformia</taxon>
        <taxon>Curculionidae</taxon>
        <taxon>Scolytinae</taxon>
        <taxon>Dendroctonus</taxon>
    </lineage>
</organism>
<keyword evidence="9" id="KW-0809">Transit peptide</keyword>
<feature type="domain" description="DNA/RNA non-specific endonuclease/pyrophosphatase/phosphodiesterase" evidence="16">
    <location>
        <begin position="116"/>
        <end position="327"/>
    </location>
</feature>
<evidence type="ECO:0000256" key="11">
    <source>
        <dbReference type="ARBA" id="ARBA00023157"/>
    </source>
</evidence>
<dbReference type="GO" id="GO:0003676">
    <property type="term" value="F:nucleic acid binding"/>
    <property type="evidence" value="ECO:0007669"/>
    <property type="project" value="InterPro"/>
</dbReference>
<evidence type="ECO:0000256" key="7">
    <source>
        <dbReference type="ARBA" id="ARBA00022801"/>
    </source>
</evidence>
<dbReference type="EnsemblMetazoa" id="XM_019914155.1">
    <property type="protein sequence ID" value="XP_019769714.1"/>
    <property type="gene ID" value="LOC109544115"/>
</dbReference>
<evidence type="ECO:0000256" key="13">
    <source>
        <dbReference type="PIRSR" id="PIRSR640255-2"/>
    </source>
</evidence>
<dbReference type="EC" id="3.1.30.-" evidence="14"/>
<dbReference type="Proteomes" id="UP000019118">
    <property type="component" value="Unassembled WGS sequence"/>
</dbReference>
<dbReference type="Gene3D" id="3.40.570.10">
    <property type="entry name" value="Extracellular Endonuclease, subunit A"/>
    <property type="match status" value="1"/>
</dbReference>
<dbReference type="InterPro" id="IPR018524">
    <property type="entry name" value="DNA/RNA_endonuclease_AS"/>
</dbReference>
<dbReference type="GO" id="GO:0006309">
    <property type="term" value="P:apoptotic DNA fragmentation"/>
    <property type="evidence" value="ECO:0007669"/>
    <property type="project" value="TreeGrafter"/>
</dbReference>
<dbReference type="Pfam" id="PF01223">
    <property type="entry name" value="Endonuclease_NS"/>
    <property type="match status" value="1"/>
</dbReference>
<evidence type="ECO:0000313" key="18">
    <source>
        <dbReference type="Proteomes" id="UP000019118"/>
    </source>
</evidence>
<evidence type="ECO:0000256" key="3">
    <source>
        <dbReference type="ARBA" id="ARBA00010052"/>
    </source>
</evidence>
<accession>A0AAR5Q915</accession>
<dbReference type="PANTHER" id="PTHR13966:SF5">
    <property type="entry name" value="ENDONUCLEASE G, MITOCHONDRIAL"/>
    <property type="match status" value="1"/>
</dbReference>
<reference evidence="18" key="1">
    <citation type="journal article" date="2013" name="Genome Biol.">
        <title>Draft genome of the mountain pine beetle, Dendroctonus ponderosae Hopkins, a major forest pest.</title>
        <authorList>
            <person name="Keeling C.I."/>
            <person name="Yuen M.M."/>
            <person name="Liao N.Y."/>
            <person name="Docking T.R."/>
            <person name="Chan S.K."/>
            <person name="Taylor G.A."/>
            <person name="Palmquist D.L."/>
            <person name="Jackman S.D."/>
            <person name="Nguyen A."/>
            <person name="Li M."/>
            <person name="Henderson H."/>
            <person name="Janes J.K."/>
            <person name="Zhao Y."/>
            <person name="Pandoh P."/>
            <person name="Moore R."/>
            <person name="Sperling F.A."/>
            <person name="Huber D.P."/>
            <person name="Birol I."/>
            <person name="Jones S.J."/>
            <person name="Bohlmann J."/>
        </authorList>
    </citation>
    <scope>NUCLEOTIDE SEQUENCE</scope>
</reference>
<evidence type="ECO:0000259" key="15">
    <source>
        <dbReference type="SMART" id="SM00477"/>
    </source>
</evidence>
<evidence type="ECO:0000313" key="17">
    <source>
        <dbReference type="EnsemblMetazoa" id="XP_019769714.1"/>
    </source>
</evidence>
<protein>
    <recommendedName>
        <fullName evidence="14">Endonuclease</fullName>
        <ecNumber evidence="14">3.1.30.-</ecNumber>
    </recommendedName>
</protein>
<name>A0AAR5Q915_DENPD</name>
<dbReference type="GO" id="GO:0005634">
    <property type="term" value="C:nucleus"/>
    <property type="evidence" value="ECO:0007669"/>
    <property type="project" value="TreeGrafter"/>
</dbReference>
<comment type="similarity">
    <text evidence="3 14">Belongs to the DNA/RNA non-specific endonuclease family.</text>
</comment>
<dbReference type="PROSITE" id="PS01070">
    <property type="entry name" value="NUCLEASE_NON_SPEC"/>
    <property type="match status" value="1"/>
</dbReference>
<sequence length="342" mass="38641">MLKRMVSRNVKACVLVGSATAVAFIAGKYYERNTLTVHLSPQPALPVFGSVSAAQDACSLSAKTSFLDRLLSKNVWSIEAASPLTENGNPQIVPRNSSRISQIMKYGYPSLDNVISYNDYILSYDRRNKVANWVFEHLTAESVKGNEKVDRSKCNFVEAQHVHPYFRSRNSDYKGSGYDRGHLAAAGNHKACQQHVEETFYLTNMAPQVGKGFNRDSWNRLEKYVRKLTKRYPNVYCCTGPLYLPKKESNGKMYVKYEVIGSQHVAVPTHFYKMVVGENQDGSLEMECYVMENTVIDDNISLQSFQVPPELVEKSAGLLFLNNVLKARIQSINGKKVWVLWV</sequence>
<dbReference type="AlphaFoldDB" id="A0AAR5Q915"/>
<dbReference type="GO" id="GO:0046872">
    <property type="term" value="F:metal ion binding"/>
    <property type="evidence" value="ECO:0007669"/>
    <property type="project" value="UniProtKB-KW"/>
</dbReference>
<reference evidence="17" key="2">
    <citation type="submission" date="2024-08" db="UniProtKB">
        <authorList>
            <consortium name="EnsemblMetazoa"/>
        </authorList>
    </citation>
    <scope>IDENTIFICATION</scope>
</reference>
<dbReference type="PANTHER" id="PTHR13966">
    <property type="entry name" value="ENDONUCLEASE RELATED"/>
    <property type="match status" value="1"/>
</dbReference>
<dbReference type="InterPro" id="IPR040255">
    <property type="entry name" value="Non-specific_endonuclease"/>
</dbReference>
<evidence type="ECO:0000256" key="5">
    <source>
        <dbReference type="ARBA" id="ARBA00022723"/>
    </source>
</evidence>
<dbReference type="InterPro" id="IPR044925">
    <property type="entry name" value="His-Me_finger_sf"/>
</dbReference>
<dbReference type="InterPro" id="IPR044929">
    <property type="entry name" value="DNA/RNA_non-sp_Endonuclease_sf"/>
</dbReference>
<dbReference type="SMART" id="SM00892">
    <property type="entry name" value="Endonuclease_NS"/>
    <property type="match status" value="1"/>
</dbReference>
<dbReference type="GO" id="GO:0000014">
    <property type="term" value="F:single-stranded DNA endodeoxyribonuclease activity"/>
    <property type="evidence" value="ECO:0007669"/>
    <property type="project" value="TreeGrafter"/>
</dbReference>
<keyword evidence="6 14" id="KW-0255">Endonuclease</keyword>
<dbReference type="SUPFAM" id="SSF54060">
    <property type="entry name" value="His-Me finger endonucleases"/>
    <property type="match status" value="1"/>
</dbReference>
<dbReference type="CDD" id="cd00091">
    <property type="entry name" value="NUC"/>
    <property type="match status" value="1"/>
</dbReference>
<evidence type="ECO:0000256" key="1">
    <source>
        <dbReference type="ARBA" id="ARBA00001946"/>
    </source>
</evidence>
<feature type="domain" description="ENPP1-3/EXOG-like endonuclease/phosphodiesterase" evidence="15">
    <location>
        <begin position="117"/>
        <end position="327"/>
    </location>
</feature>
<keyword evidence="8" id="KW-0460">Magnesium</keyword>
<keyword evidence="7 14" id="KW-0378">Hydrolase</keyword>
<evidence type="ECO:0000256" key="2">
    <source>
        <dbReference type="ARBA" id="ARBA00004173"/>
    </source>
</evidence>
<evidence type="ECO:0000256" key="12">
    <source>
        <dbReference type="PIRSR" id="PIRSR640255-1"/>
    </source>
</evidence>
<dbReference type="InterPro" id="IPR020821">
    <property type="entry name" value="ENPP1-3/EXOG-like_nuc-like"/>
</dbReference>
<dbReference type="FunFam" id="3.40.570.10:FF:000002">
    <property type="entry name" value="Endonuclease G, mitochondrial"/>
    <property type="match status" value="1"/>
</dbReference>
<dbReference type="GO" id="GO:0004521">
    <property type="term" value="F:RNA endonuclease activity"/>
    <property type="evidence" value="ECO:0007669"/>
    <property type="project" value="TreeGrafter"/>
</dbReference>